<comment type="subcellular location">
    <subcellularLocation>
        <location evidence="1">Cell membrane</location>
        <topology evidence="1">Single-pass membrane protein</topology>
    </subcellularLocation>
</comment>
<comment type="caution">
    <text evidence="9">The sequence shown here is derived from an EMBL/GenBank/DDBJ whole genome shotgun (WGS) entry which is preliminary data.</text>
</comment>
<evidence type="ECO:0000256" key="6">
    <source>
        <dbReference type="ARBA" id="ARBA00023136"/>
    </source>
</evidence>
<comment type="similarity">
    <text evidence="2">Belongs to the TrbI/VirB10 family.</text>
</comment>
<keyword evidence="10" id="KW-1185">Reference proteome</keyword>
<evidence type="ECO:0000313" key="10">
    <source>
        <dbReference type="Proteomes" id="UP000676246"/>
    </source>
</evidence>
<dbReference type="InterPro" id="IPR047695">
    <property type="entry name" value="T4SS_VirB10/PtlG"/>
</dbReference>
<dbReference type="Pfam" id="PF03743">
    <property type="entry name" value="TrbI"/>
    <property type="match status" value="1"/>
</dbReference>
<dbReference type="GO" id="GO:0005886">
    <property type="term" value="C:plasma membrane"/>
    <property type="evidence" value="ECO:0007669"/>
    <property type="project" value="UniProtKB-SubCell"/>
</dbReference>
<organism evidence="9 10">
    <name type="scientific">Ideonella alba</name>
    <dbReference type="NCBI Taxonomy" id="2824118"/>
    <lineage>
        <taxon>Bacteria</taxon>
        <taxon>Pseudomonadati</taxon>
        <taxon>Pseudomonadota</taxon>
        <taxon>Betaproteobacteria</taxon>
        <taxon>Burkholderiales</taxon>
        <taxon>Sphaerotilaceae</taxon>
        <taxon>Ideonella</taxon>
    </lineage>
</organism>
<evidence type="ECO:0000256" key="4">
    <source>
        <dbReference type="ARBA" id="ARBA00022692"/>
    </source>
</evidence>
<dbReference type="AlphaFoldDB" id="A0A940YG94"/>
<evidence type="ECO:0000256" key="5">
    <source>
        <dbReference type="ARBA" id="ARBA00022989"/>
    </source>
</evidence>
<feature type="region of interest" description="Disordered" evidence="7">
    <location>
        <begin position="1"/>
        <end position="44"/>
    </location>
</feature>
<name>A0A940YG94_9BURK</name>
<proteinExistence type="inferred from homology"/>
<dbReference type="Proteomes" id="UP000676246">
    <property type="component" value="Unassembled WGS sequence"/>
</dbReference>
<feature type="compositionally biased region" description="Basic and acidic residues" evidence="7">
    <location>
        <begin position="87"/>
        <end position="102"/>
    </location>
</feature>
<evidence type="ECO:0000313" key="9">
    <source>
        <dbReference type="EMBL" id="MBQ0933638.1"/>
    </source>
</evidence>
<dbReference type="CDD" id="cd16429">
    <property type="entry name" value="VirB10"/>
    <property type="match status" value="1"/>
</dbReference>
<dbReference type="InterPro" id="IPR042217">
    <property type="entry name" value="T4SS_VirB10/TrbI"/>
</dbReference>
<keyword evidence="4 8" id="KW-0812">Transmembrane</keyword>
<dbReference type="RefSeq" id="WP_210857303.1">
    <property type="nucleotide sequence ID" value="NZ_JAGQDF010000017.1"/>
</dbReference>
<dbReference type="InterPro" id="IPR005498">
    <property type="entry name" value="T4SS_VirB10/TraB/TrbI"/>
</dbReference>
<evidence type="ECO:0000256" key="7">
    <source>
        <dbReference type="SAM" id="MobiDB-lite"/>
    </source>
</evidence>
<feature type="region of interest" description="Disordered" evidence="7">
    <location>
        <begin position="240"/>
        <end position="273"/>
    </location>
</feature>
<keyword evidence="5 8" id="KW-1133">Transmembrane helix</keyword>
<protein>
    <submittedName>
        <fullName evidence="9">Type IV secretion system protein VirB10</fullName>
    </submittedName>
</protein>
<evidence type="ECO:0000256" key="8">
    <source>
        <dbReference type="SAM" id="Phobius"/>
    </source>
</evidence>
<dbReference type="EMBL" id="JAGQDD010000037">
    <property type="protein sequence ID" value="MBQ0933638.1"/>
    <property type="molecule type" value="Genomic_DNA"/>
</dbReference>
<dbReference type="NCBIfam" id="NF038091">
    <property type="entry name" value="T4SS_VirB10"/>
    <property type="match status" value="1"/>
</dbReference>
<feature type="region of interest" description="Disordered" evidence="7">
    <location>
        <begin position="74"/>
        <end position="117"/>
    </location>
</feature>
<reference evidence="9 10" key="1">
    <citation type="submission" date="2021-04" db="EMBL/GenBank/DDBJ databases">
        <title>The genome sequence of Ideonella sp. 3Y2.</title>
        <authorList>
            <person name="Liu Y."/>
        </authorList>
    </citation>
    <scope>NUCLEOTIDE SEQUENCE [LARGE SCALE GENOMIC DNA]</scope>
    <source>
        <strain evidence="9 10">3Y2</strain>
    </source>
</reference>
<feature type="region of interest" description="Disordered" evidence="7">
    <location>
        <begin position="172"/>
        <end position="208"/>
    </location>
</feature>
<keyword evidence="3" id="KW-1003">Cell membrane</keyword>
<feature type="transmembrane region" description="Helical" evidence="8">
    <location>
        <begin position="51"/>
        <end position="69"/>
    </location>
</feature>
<sequence length="499" mass="50851">MTQDPRTPLGHDPEQGVDQGPDGNGLSPLPGEPGIPNVEAASRPPLSRKGLLALALLLVSLVAVAAVTVQRFAASGKKSGDSPSPLMRDRPSAATAEPRKLELPAMPPTPASATSAIAPPATAPLIPALVPTAEELAEPIGVRRTGSAVPASPGQKVLAPEDAPVLLVTARPGAVPPSGTGPHQSMAVEPGGEAPPVAGSARPNDPLAATTRNLQGYQRQLQGLLDNLTRSAALATGQATGAMPSSPLLGVPPLPGTGGLGGTTTGSGNGSANGGGLFGGQLLGSGTPRIAASMLGNRSLTLPKGTAFTCALKTRVISATSGFVGCQVQRNVYSDDGRVLLIERGSHLDGEFRVASVRPGTVRIPVLWTRVRTPLGVTIDIESPSTGPLGEPGMDGYIDNRWGERIGAALLLSLIDDSVKLIVQGQSTDRDSTTVVLPSTTDNTSKLAEKVLDSTINIPPLLYQNQGGIVGIYVARDVDFSAVYELRPSDSMSPAGGAQ</sequence>
<evidence type="ECO:0000256" key="3">
    <source>
        <dbReference type="ARBA" id="ARBA00022475"/>
    </source>
</evidence>
<accession>A0A940YG94</accession>
<feature type="compositionally biased region" description="Gly residues" evidence="7">
    <location>
        <begin position="256"/>
        <end position="273"/>
    </location>
</feature>
<dbReference type="Gene3D" id="2.40.128.260">
    <property type="entry name" value="Type IV secretion system, VirB10/TraB/TrbI"/>
    <property type="match status" value="2"/>
</dbReference>
<evidence type="ECO:0000256" key="2">
    <source>
        <dbReference type="ARBA" id="ARBA00010265"/>
    </source>
</evidence>
<evidence type="ECO:0000256" key="1">
    <source>
        <dbReference type="ARBA" id="ARBA00004162"/>
    </source>
</evidence>
<gene>
    <name evidence="9" type="primary">virB10</name>
    <name evidence="9" type="ORF">KAK03_24470</name>
</gene>
<keyword evidence="6 8" id="KW-0472">Membrane</keyword>